<dbReference type="PROSITE" id="PS00383">
    <property type="entry name" value="TYR_PHOSPHATASE_1"/>
    <property type="match status" value="1"/>
</dbReference>
<evidence type="ECO:0000313" key="2">
    <source>
        <dbReference type="EMBL" id="OXE31108.1"/>
    </source>
</evidence>
<dbReference type="AlphaFoldDB" id="A0A227J8B6"/>
<dbReference type="Proteomes" id="UP000214596">
    <property type="component" value="Unassembled WGS sequence"/>
</dbReference>
<dbReference type="SUPFAM" id="SSF52799">
    <property type="entry name" value="(Phosphotyrosine protein) phosphatases II"/>
    <property type="match status" value="1"/>
</dbReference>
<reference evidence="2 3" key="1">
    <citation type="journal article" date="2017" name="Appl. Environ. Microbiol.">
        <title>Parallel evolution of two clades of a major Atlantic endemic Vibrio parahaemolyticus pathogen lineage by independent acquisition of related pathogenicity islands.</title>
        <authorList>
            <person name="Xu F."/>
            <person name="Gonzalez-Escalona N."/>
            <person name="Drees K.P."/>
            <person name="Sebra R.P."/>
            <person name="Cooper V.S."/>
            <person name="Jones S.H."/>
            <person name="Whistler C.A."/>
        </authorList>
    </citation>
    <scope>NUCLEOTIDE SEQUENCE [LARGE SCALE GENOMIC DNA]</scope>
    <source>
        <strain evidence="2 3">MAVP-3</strain>
    </source>
</reference>
<dbReference type="InterPro" id="IPR016130">
    <property type="entry name" value="Tyr_Pase_AS"/>
</dbReference>
<evidence type="ECO:0000259" key="1">
    <source>
        <dbReference type="PROSITE" id="PS50056"/>
    </source>
</evidence>
<dbReference type="Gene3D" id="3.90.190.10">
    <property type="entry name" value="Protein tyrosine phosphatase superfamily"/>
    <property type="match status" value="1"/>
</dbReference>
<comment type="caution">
    <text evidence="2">The sequence shown here is derived from an EMBL/GenBank/DDBJ whole genome shotgun (WGS) entry which is preliminary data.</text>
</comment>
<feature type="non-terminal residue" evidence="2">
    <location>
        <position position="1"/>
    </location>
</feature>
<gene>
    <name evidence="2" type="ORF">CA163_19805</name>
</gene>
<organism evidence="2 3">
    <name type="scientific">Vibrio parahaemolyticus</name>
    <dbReference type="NCBI Taxonomy" id="670"/>
    <lineage>
        <taxon>Bacteria</taxon>
        <taxon>Pseudomonadati</taxon>
        <taxon>Pseudomonadota</taxon>
        <taxon>Gammaproteobacteria</taxon>
        <taxon>Vibrionales</taxon>
        <taxon>Vibrionaceae</taxon>
        <taxon>Vibrio</taxon>
    </lineage>
</organism>
<evidence type="ECO:0000313" key="3">
    <source>
        <dbReference type="Proteomes" id="UP000214596"/>
    </source>
</evidence>
<feature type="domain" description="Tyrosine specific protein phosphatases" evidence="1">
    <location>
        <begin position="46"/>
        <end position="117"/>
    </location>
</feature>
<dbReference type="PROSITE" id="PS50056">
    <property type="entry name" value="TYR_PHOSPHATASE_2"/>
    <property type="match status" value="1"/>
</dbReference>
<dbReference type="STRING" id="670.ACZ92_16110"/>
<dbReference type="EMBL" id="NIXT01001540">
    <property type="protein sequence ID" value="OXE31108.1"/>
    <property type="molecule type" value="Genomic_DNA"/>
</dbReference>
<dbReference type="InterPro" id="IPR000387">
    <property type="entry name" value="Tyr_Pase_dom"/>
</dbReference>
<name>A0A227J8B6_VIBPH</name>
<accession>A0A227J8B6</accession>
<sequence>GVQAVVTALDNAELASKDVADLGEVTQQLGMKWFQIEIEDDCAPSEDFAMKWQQASPELHAILAQDGKVAMHCMGGSGRTGLFAAHLLLEKEWTLDDIVREVQALRPGAFTKLVQLEYIERVAKDA</sequence>
<dbReference type="InterPro" id="IPR029021">
    <property type="entry name" value="Prot-tyrosine_phosphatase-like"/>
</dbReference>
<protein>
    <submittedName>
        <fullName evidence="2">Phosphatase</fullName>
    </submittedName>
</protein>
<proteinExistence type="predicted"/>
<dbReference type="Pfam" id="PF22785">
    <property type="entry name" value="Tc-R-P"/>
    <property type="match status" value="1"/>
</dbReference>